<accession>A0A671VWI8</accession>
<gene>
    <name evidence="2" type="primary">LOC115578424</name>
</gene>
<feature type="transmembrane region" description="Helical" evidence="1">
    <location>
        <begin position="51"/>
        <end position="70"/>
    </location>
</feature>
<dbReference type="GeneTree" id="ENSGT01010000222656"/>
<reference evidence="2" key="1">
    <citation type="submission" date="2021-04" db="EMBL/GenBank/DDBJ databases">
        <authorList>
            <consortium name="Wellcome Sanger Institute Data Sharing"/>
        </authorList>
    </citation>
    <scope>NUCLEOTIDE SEQUENCE [LARGE SCALE GENOMIC DNA]</scope>
</reference>
<name>A0A671VWI8_SPAAU</name>
<dbReference type="RefSeq" id="XP_030267243.1">
    <property type="nucleotide sequence ID" value="XM_030411383.1"/>
</dbReference>
<dbReference type="PANTHER" id="PTHR33444:SF2">
    <property type="entry name" value="MARVEL DOMAIN-CONTAINING PROTEIN"/>
    <property type="match status" value="1"/>
</dbReference>
<protein>
    <submittedName>
        <fullName evidence="2">Transmembrane protein 272-like</fullName>
    </submittedName>
</protein>
<proteinExistence type="predicted"/>
<keyword evidence="1" id="KW-0472">Membrane</keyword>
<dbReference type="Ensembl" id="ENSSAUT00010032318.1">
    <property type="protein sequence ID" value="ENSSAUP00010030664.1"/>
    <property type="gene ID" value="ENSSAUG00010013138.1"/>
</dbReference>
<dbReference type="InterPro" id="IPR040350">
    <property type="entry name" value="TMEM272"/>
</dbReference>
<keyword evidence="1" id="KW-0812">Transmembrane</keyword>
<keyword evidence="3" id="KW-1185">Reference proteome</keyword>
<dbReference type="AlphaFoldDB" id="A0A671VWI8"/>
<feature type="transmembrane region" description="Helical" evidence="1">
    <location>
        <begin position="82"/>
        <end position="107"/>
    </location>
</feature>
<feature type="transmembrane region" description="Helical" evidence="1">
    <location>
        <begin position="21"/>
        <end position="39"/>
    </location>
</feature>
<reference evidence="2" key="2">
    <citation type="submission" date="2025-08" db="UniProtKB">
        <authorList>
            <consortium name="Ensembl"/>
        </authorList>
    </citation>
    <scope>IDENTIFICATION</scope>
</reference>
<dbReference type="Proteomes" id="UP000472265">
    <property type="component" value="Chromosome 3"/>
</dbReference>
<dbReference type="InParanoid" id="A0A671VWI8"/>
<reference evidence="2" key="3">
    <citation type="submission" date="2025-09" db="UniProtKB">
        <authorList>
            <consortium name="Ensembl"/>
        </authorList>
    </citation>
    <scope>IDENTIFICATION</scope>
</reference>
<dbReference type="GeneID" id="115578424"/>
<keyword evidence="1" id="KW-1133">Transmembrane helix</keyword>
<dbReference type="PANTHER" id="PTHR33444">
    <property type="entry name" value="SI:DKEY-19B23.12-RELATED"/>
    <property type="match status" value="1"/>
</dbReference>
<dbReference type="OMA" id="TIKWIMA"/>
<organism evidence="2 3">
    <name type="scientific">Sparus aurata</name>
    <name type="common">Gilthead sea bream</name>
    <dbReference type="NCBI Taxonomy" id="8175"/>
    <lineage>
        <taxon>Eukaryota</taxon>
        <taxon>Metazoa</taxon>
        <taxon>Chordata</taxon>
        <taxon>Craniata</taxon>
        <taxon>Vertebrata</taxon>
        <taxon>Euteleostomi</taxon>
        <taxon>Actinopterygii</taxon>
        <taxon>Neopterygii</taxon>
        <taxon>Teleostei</taxon>
        <taxon>Neoteleostei</taxon>
        <taxon>Acanthomorphata</taxon>
        <taxon>Eupercaria</taxon>
        <taxon>Spariformes</taxon>
        <taxon>Sparidae</taxon>
        <taxon>Sparus</taxon>
    </lineage>
</organism>
<feature type="transmembrane region" description="Helical" evidence="1">
    <location>
        <begin position="127"/>
        <end position="156"/>
    </location>
</feature>
<evidence type="ECO:0000313" key="2">
    <source>
        <dbReference type="Ensembl" id="ENSSAUP00010030664.1"/>
    </source>
</evidence>
<evidence type="ECO:0000313" key="3">
    <source>
        <dbReference type="Proteomes" id="UP000472265"/>
    </source>
</evidence>
<dbReference type="OrthoDB" id="6157510at2759"/>
<sequence>MEPSPPLGSRPQKAVMISSAVVLNIIWWMVMIAAIFLGATHLDNCPLQPWIPIYLIVLGGASIFALSLTYSTRIWDDGCPGVMSYCCTAFLHFFTFCWIIAGTIWVYPVYPPNYISGDLYCHKTTYLFAFVVTTLVWASMTLVFVCGCCCSCVGVCKAVRAGRRLIPNRYSFYGALSEEPPAGDV</sequence>
<evidence type="ECO:0000256" key="1">
    <source>
        <dbReference type="SAM" id="Phobius"/>
    </source>
</evidence>